<dbReference type="EMBL" id="JANJZL010000010">
    <property type="protein sequence ID" value="MCR2044979.1"/>
    <property type="molecule type" value="Genomic_DNA"/>
</dbReference>
<sequence>MGKKYILIILIVFLCIFMASCQSYDIILEDSNNYPPINPISENSLEVILYYPNKEMEHLVPEIRVVSLSNEKTEEIAVNELLKGTEEKGLKSIIPKDTEILSLDIVEDIAYISFSSELLDKDYEEEEEAFIIYSIVNTLTNIPTINKVQILIDGKAVDRLSKHYSIREPLGFSDAIVDRDYISPVSVLNEYYNALLEKSYSRSIDMLDLDDLGNLKTNTLMAYLRNEFKGITQFDIKNYTIYEYGDKTKIDVEILFTYEKNNKKLSSKKVELISNKDKFLIKGLLY</sequence>
<name>A0A9X2MJP2_9FIRM</name>
<keyword evidence="3" id="KW-1185">Reference proteome</keyword>
<protein>
    <submittedName>
        <fullName evidence="2">GerMN domain-containing protein</fullName>
    </submittedName>
</protein>
<dbReference type="RefSeq" id="WP_050069768.1">
    <property type="nucleotide sequence ID" value="NZ_CABKTM010000026.1"/>
</dbReference>
<evidence type="ECO:0000259" key="1">
    <source>
        <dbReference type="SMART" id="SM00909"/>
    </source>
</evidence>
<dbReference type="PROSITE" id="PS51257">
    <property type="entry name" value="PROKAR_LIPOPROTEIN"/>
    <property type="match status" value="1"/>
</dbReference>
<dbReference type="Proteomes" id="UP001142078">
    <property type="component" value="Unassembled WGS sequence"/>
</dbReference>
<dbReference type="AlphaFoldDB" id="A0A9X2MJP2"/>
<gene>
    <name evidence="2" type="ORF">NSA23_12780</name>
</gene>
<organism evidence="2 3">
    <name type="scientific">Anaerosalibacter massiliensis</name>
    <dbReference type="NCBI Taxonomy" id="1347392"/>
    <lineage>
        <taxon>Bacteria</taxon>
        <taxon>Bacillati</taxon>
        <taxon>Bacillota</taxon>
        <taxon>Tissierellia</taxon>
        <taxon>Tissierellales</taxon>
        <taxon>Sporanaerobacteraceae</taxon>
        <taxon>Anaerosalibacter</taxon>
    </lineage>
</organism>
<evidence type="ECO:0000313" key="2">
    <source>
        <dbReference type="EMBL" id="MCR2044979.1"/>
    </source>
</evidence>
<evidence type="ECO:0000313" key="3">
    <source>
        <dbReference type="Proteomes" id="UP001142078"/>
    </source>
</evidence>
<dbReference type="InterPro" id="IPR019606">
    <property type="entry name" value="GerMN"/>
</dbReference>
<dbReference type="OrthoDB" id="9809406at2"/>
<comment type="caution">
    <text evidence="2">The sequence shown here is derived from an EMBL/GenBank/DDBJ whole genome shotgun (WGS) entry which is preliminary data.</text>
</comment>
<feature type="domain" description="GerMN" evidence="1">
    <location>
        <begin position="74"/>
        <end position="161"/>
    </location>
</feature>
<reference evidence="2" key="1">
    <citation type="submission" date="2022-07" db="EMBL/GenBank/DDBJ databases">
        <title>Enhanced cultured diversity of the mouse gut microbiota enables custom-made synthetic communities.</title>
        <authorList>
            <person name="Afrizal A."/>
        </authorList>
    </citation>
    <scope>NUCLEOTIDE SEQUENCE</scope>
    <source>
        <strain evidence="2">DSM 29482</strain>
    </source>
</reference>
<proteinExistence type="predicted"/>
<accession>A0A9X2MJP2</accession>
<dbReference type="Pfam" id="PF10646">
    <property type="entry name" value="Germane"/>
    <property type="match status" value="1"/>
</dbReference>
<dbReference type="SMART" id="SM00909">
    <property type="entry name" value="Germane"/>
    <property type="match status" value="1"/>
</dbReference>